<dbReference type="InterPro" id="IPR051081">
    <property type="entry name" value="HTH_MetalResp_TranReg"/>
</dbReference>
<dbReference type="PROSITE" id="PS50987">
    <property type="entry name" value="HTH_ARSR_2"/>
    <property type="match status" value="1"/>
</dbReference>
<name>A0A5D4KGH0_9BACI</name>
<dbReference type="InterPro" id="IPR011991">
    <property type="entry name" value="ArsR-like_HTH"/>
</dbReference>
<accession>A0A5D4KGH0</accession>
<dbReference type="PANTHER" id="PTHR33154:SF18">
    <property type="entry name" value="ARSENICAL RESISTANCE OPERON REPRESSOR"/>
    <property type="match status" value="1"/>
</dbReference>
<keyword evidence="3" id="KW-0804">Transcription</keyword>
<evidence type="ECO:0000256" key="3">
    <source>
        <dbReference type="ARBA" id="ARBA00023163"/>
    </source>
</evidence>
<evidence type="ECO:0000313" key="5">
    <source>
        <dbReference type="EMBL" id="TYR76342.1"/>
    </source>
</evidence>
<comment type="caution">
    <text evidence="5">The sequence shown here is derived from an EMBL/GenBank/DDBJ whole genome shotgun (WGS) entry which is preliminary data.</text>
</comment>
<gene>
    <name evidence="5" type="ORF">FZC79_05485</name>
</gene>
<sequence length="347" mass="40473">MDIYSIGSRKRETYRIEFKFSLLWEAALGIAAITNESLVETLDFSKEELDGIRRSFSRELNDQLTYVKENNTWKTLLQLLHQEDFQDSVSFDSYVMDLSEEELKRAAIPYLGKNLNPAVSQLLQGSREALEMLQDETRENSFIPAYLEFIFTVEAEELKHHLITVMKGWYDSVIKSREGTLKAILRRDMEAKRNMSEKMEPEHFVEWATDGIKYRPEPSVFTVLLIPHYFYRPWNVEADLEGTKVIYYPVANESLSPDNQYVPDKMLVQRYKALGDANRLKILKLISEKERTLQELTEIMGMGKTTVHHHLKLLKSARLVTDSASKYYINEQILHSAAEELKNFLKK</sequence>
<dbReference type="Pfam" id="PF01022">
    <property type="entry name" value="HTH_5"/>
    <property type="match status" value="1"/>
</dbReference>
<dbReference type="GO" id="GO:0003677">
    <property type="term" value="F:DNA binding"/>
    <property type="evidence" value="ECO:0007669"/>
    <property type="project" value="UniProtKB-KW"/>
</dbReference>
<dbReference type="InterPro" id="IPR036390">
    <property type="entry name" value="WH_DNA-bd_sf"/>
</dbReference>
<dbReference type="AlphaFoldDB" id="A0A5D4KGH0"/>
<evidence type="ECO:0000313" key="6">
    <source>
        <dbReference type="Proteomes" id="UP000323317"/>
    </source>
</evidence>
<keyword evidence="2" id="KW-0238">DNA-binding</keyword>
<evidence type="ECO:0000256" key="1">
    <source>
        <dbReference type="ARBA" id="ARBA00023015"/>
    </source>
</evidence>
<evidence type="ECO:0000259" key="4">
    <source>
        <dbReference type="PROSITE" id="PS50987"/>
    </source>
</evidence>
<proteinExistence type="predicted"/>
<reference evidence="5 6" key="1">
    <citation type="submission" date="2019-08" db="EMBL/GenBank/DDBJ databases">
        <title>Bacillus genomes from the desert of Cuatro Cienegas, Coahuila.</title>
        <authorList>
            <person name="Olmedo-Alvarez G."/>
        </authorList>
    </citation>
    <scope>NUCLEOTIDE SEQUENCE [LARGE SCALE GENOMIC DNA]</scope>
    <source>
        <strain evidence="5 6">CH40_1T</strain>
    </source>
</reference>
<dbReference type="GO" id="GO:0003700">
    <property type="term" value="F:DNA-binding transcription factor activity"/>
    <property type="evidence" value="ECO:0007669"/>
    <property type="project" value="InterPro"/>
</dbReference>
<dbReference type="Gene3D" id="1.10.10.10">
    <property type="entry name" value="Winged helix-like DNA-binding domain superfamily/Winged helix DNA-binding domain"/>
    <property type="match status" value="1"/>
</dbReference>
<dbReference type="PRINTS" id="PR00778">
    <property type="entry name" value="HTHARSR"/>
</dbReference>
<organism evidence="5 6">
    <name type="scientific">Rossellomorea vietnamensis</name>
    <dbReference type="NCBI Taxonomy" id="218284"/>
    <lineage>
        <taxon>Bacteria</taxon>
        <taxon>Bacillati</taxon>
        <taxon>Bacillota</taxon>
        <taxon>Bacilli</taxon>
        <taxon>Bacillales</taxon>
        <taxon>Bacillaceae</taxon>
        <taxon>Rossellomorea</taxon>
    </lineage>
</organism>
<dbReference type="Proteomes" id="UP000323317">
    <property type="component" value="Unassembled WGS sequence"/>
</dbReference>
<dbReference type="SMART" id="SM00418">
    <property type="entry name" value="HTH_ARSR"/>
    <property type="match status" value="1"/>
</dbReference>
<dbReference type="EMBL" id="VTEH01000003">
    <property type="protein sequence ID" value="TYR76342.1"/>
    <property type="molecule type" value="Genomic_DNA"/>
</dbReference>
<feature type="domain" description="HTH arsR-type" evidence="4">
    <location>
        <begin position="259"/>
        <end position="347"/>
    </location>
</feature>
<keyword evidence="1" id="KW-0805">Transcription regulation</keyword>
<evidence type="ECO:0000256" key="2">
    <source>
        <dbReference type="ARBA" id="ARBA00023125"/>
    </source>
</evidence>
<dbReference type="RefSeq" id="WP_148945849.1">
    <property type="nucleotide sequence ID" value="NZ_VTEH01000003.1"/>
</dbReference>
<protein>
    <submittedName>
        <fullName evidence="5">Winged helix-turn-helix transcriptional regulator</fullName>
    </submittedName>
</protein>
<dbReference type="InterPro" id="IPR001845">
    <property type="entry name" value="HTH_ArsR_DNA-bd_dom"/>
</dbReference>
<dbReference type="SUPFAM" id="SSF46785">
    <property type="entry name" value="Winged helix' DNA-binding domain"/>
    <property type="match status" value="1"/>
</dbReference>
<dbReference type="PANTHER" id="PTHR33154">
    <property type="entry name" value="TRANSCRIPTIONAL REGULATOR, ARSR FAMILY"/>
    <property type="match status" value="1"/>
</dbReference>
<dbReference type="InterPro" id="IPR036388">
    <property type="entry name" value="WH-like_DNA-bd_sf"/>
</dbReference>
<dbReference type="CDD" id="cd00090">
    <property type="entry name" value="HTH_ARSR"/>
    <property type="match status" value="1"/>
</dbReference>